<keyword evidence="1" id="KW-0472">Membrane</keyword>
<keyword evidence="2" id="KW-0808">Transferase</keyword>
<dbReference type="GO" id="GO:0016301">
    <property type="term" value="F:kinase activity"/>
    <property type="evidence" value="ECO:0007669"/>
    <property type="project" value="UniProtKB-KW"/>
</dbReference>
<evidence type="ECO:0000313" key="2">
    <source>
        <dbReference type="EMBL" id="MDQ0350752.1"/>
    </source>
</evidence>
<comment type="caution">
    <text evidence="2">The sequence shown here is derived from an EMBL/GenBank/DDBJ whole genome shotgun (WGS) entry which is preliminary data.</text>
</comment>
<keyword evidence="1" id="KW-1133">Transmembrane helix</keyword>
<reference evidence="2 3" key="1">
    <citation type="submission" date="2023-07" db="EMBL/GenBank/DDBJ databases">
        <title>Genomic Encyclopedia of Type Strains, Phase IV (KMG-IV): sequencing the most valuable type-strain genomes for metagenomic binning, comparative biology and taxonomic classification.</title>
        <authorList>
            <person name="Goeker M."/>
        </authorList>
    </citation>
    <scope>NUCLEOTIDE SEQUENCE [LARGE SCALE GENOMIC DNA]</scope>
    <source>
        <strain evidence="2 3">DSM 15448</strain>
    </source>
</reference>
<gene>
    <name evidence="2" type="ORF">J2R98_000555</name>
</gene>
<evidence type="ECO:0000313" key="3">
    <source>
        <dbReference type="Proteomes" id="UP001236723"/>
    </source>
</evidence>
<keyword evidence="1" id="KW-0812">Transmembrane</keyword>
<feature type="transmembrane region" description="Helical" evidence="1">
    <location>
        <begin position="62"/>
        <end position="87"/>
    </location>
</feature>
<keyword evidence="3" id="KW-1185">Reference proteome</keyword>
<name>A0ABU0DQN2_9BACI</name>
<keyword evidence="2" id="KW-0418">Kinase</keyword>
<protein>
    <submittedName>
        <fullName evidence="2">Signal transduction histidine kinase</fullName>
    </submittedName>
</protein>
<evidence type="ECO:0000256" key="1">
    <source>
        <dbReference type="SAM" id="Phobius"/>
    </source>
</evidence>
<proteinExistence type="predicted"/>
<organism evidence="2 3">
    <name type="scientific">Alkalibacillus filiformis</name>
    <dbReference type="NCBI Taxonomy" id="200990"/>
    <lineage>
        <taxon>Bacteria</taxon>
        <taxon>Bacillati</taxon>
        <taxon>Bacillota</taxon>
        <taxon>Bacilli</taxon>
        <taxon>Bacillales</taxon>
        <taxon>Bacillaceae</taxon>
        <taxon>Alkalibacillus</taxon>
    </lineage>
</organism>
<dbReference type="EMBL" id="JAUSUP010000001">
    <property type="protein sequence ID" value="MDQ0350752.1"/>
    <property type="molecule type" value="Genomic_DNA"/>
</dbReference>
<feature type="transmembrane region" description="Helical" evidence="1">
    <location>
        <begin position="30"/>
        <end position="55"/>
    </location>
</feature>
<accession>A0ABU0DQN2</accession>
<dbReference type="Proteomes" id="UP001236723">
    <property type="component" value="Unassembled WGS sequence"/>
</dbReference>
<sequence>MIHILTILGFVLISFFIILSQTILKAKHDYNFIIFNTLFYISFIGVVISGIGMIFNFDIINFHLLFGVSMIVFIGSILSMITSVSFYE</sequence>